<feature type="binding site" evidence="2">
    <location>
        <position position="8"/>
    </location>
    <ligand>
        <name>Zn(2+)</name>
        <dbReference type="ChEBI" id="CHEBI:29105"/>
        <label>1</label>
    </ligand>
</feature>
<dbReference type="SUPFAM" id="SSF52402">
    <property type="entry name" value="Adenine nucleotide alpha hydrolases-like"/>
    <property type="match status" value="1"/>
</dbReference>
<dbReference type="GO" id="GO:0046872">
    <property type="term" value="F:metal ion binding"/>
    <property type="evidence" value="ECO:0007669"/>
    <property type="project" value="UniProtKB-KW"/>
</dbReference>
<evidence type="ECO:0000259" key="3">
    <source>
        <dbReference type="Pfam" id="PF01171"/>
    </source>
</evidence>
<keyword evidence="2" id="KW-0862">Zinc</keyword>
<feature type="domain" description="tRNA(Ile)-lysidine/2-thiocytidine synthase N-terminal" evidence="3">
    <location>
        <begin position="56"/>
        <end position="240"/>
    </location>
</feature>
<protein>
    <submittedName>
        <fullName evidence="4">PP-loop domain protein</fullName>
    </submittedName>
</protein>
<name>A4WL00_PYRAR</name>
<dbReference type="CDD" id="cd01713">
    <property type="entry name" value="CTU1-like"/>
    <property type="match status" value="1"/>
</dbReference>
<dbReference type="Proteomes" id="UP000001567">
    <property type="component" value="Chromosome"/>
</dbReference>
<dbReference type="EMBL" id="CP000660">
    <property type="protein sequence ID" value="ABP51067.1"/>
    <property type="molecule type" value="Genomic_DNA"/>
</dbReference>
<feature type="binding site" evidence="2">
    <location>
        <position position="295"/>
    </location>
    <ligand>
        <name>Zn(2+)</name>
        <dbReference type="ChEBI" id="CHEBI:29105"/>
        <label>2</label>
    </ligand>
</feature>
<feature type="binding site" evidence="2">
    <location>
        <position position="28"/>
    </location>
    <ligand>
        <name>Zn(2+)</name>
        <dbReference type="ChEBI" id="CHEBI:29105"/>
        <label>1</label>
    </ligand>
</feature>
<dbReference type="AlphaFoldDB" id="A4WL00"/>
<dbReference type="GO" id="GO:0002144">
    <property type="term" value="C:cytosolic tRNA wobble base thiouridylase complex"/>
    <property type="evidence" value="ECO:0007669"/>
    <property type="project" value="TreeGrafter"/>
</dbReference>
<dbReference type="Pfam" id="PF01171">
    <property type="entry name" value="ATP_bind_3"/>
    <property type="match status" value="1"/>
</dbReference>
<dbReference type="GO" id="GO:0000049">
    <property type="term" value="F:tRNA binding"/>
    <property type="evidence" value="ECO:0007669"/>
    <property type="project" value="InterPro"/>
</dbReference>
<dbReference type="PANTHER" id="PTHR11807:SF12">
    <property type="entry name" value="CYTOPLASMIC TRNA 2-THIOLATION PROTEIN 1"/>
    <property type="match status" value="1"/>
</dbReference>
<keyword evidence="1" id="KW-0808">Transferase</keyword>
<dbReference type="GO" id="GO:0016740">
    <property type="term" value="F:transferase activity"/>
    <property type="evidence" value="ECO:0007669"/>
    <property type="project" value="UniProtKB-KW"/>
</dbReference>
<dbReference type="PANTHER" id="PTHR11807">
    <property type="entry name" value="ATPASES OF THE PP SUPERFAMILY-RELATED"/>
    <property type="match status" value="1"/>
</dbReference>
<organism evidence="4 5">
    <name type="scientific">Pyrobaculum arsenaticum (strain DSM 13514 / JCM 11321 / PZ6)</name>
    <dbReference type="NCBI Taxonomy" id="340102"/>
    <lineage>
        <taxon>Archaea</taxon>
        <taxon>Thermoproteota</taxon>
        <taxon>Thermoprotei</taxon>
        <taxon>Thermoproteales</taxon>
        <taxon>Thermoproteaceae</taxon>
        <taxon>Pyrobaculum</taxon>
    </lineage>
</organism>
<dbReference type="HOGENOM" id="CLU_026481_1_1_2"/>
<dbReference type="InterPro" id="IPR035107">
    <property type="entry name" value="tRNA_thiolation_TtcA_Ctu1"/>
</dbReference>
<reference evidence="4 5" key="1">
    <citation type="submission" date="2007-04" db="EMBL/GenBank/DDBJ databases">
        <title>Complete sequence of Pyrobaculum arsenaticum DSM 13514.</title>
        <authorList>
            <consortium name="US DOE Joint Genome Institute"/>
            <person name="Copeland A."/>
            <person name="Lucas S."/>
            <person name="Lapidus A."/>
            <person name="Barry K."/>
            <person name="Glavina del Rio T."/>
            <person name="Dalin E."/>
            <person name="Tice H."/>
            <person name="Pitluck S."/>
            <person name="Chain P."/>
            <person name="Malfatti S."/>
            <person name="Shin M."/>
            <person name="Vergez L."/>
            <person name="Schmutz J."/>
            <person name="Larimer F."/>
            <person name="Land M."/>
            <person name="Hauser L."/>
            <person name="Kyrpides N."/>
            <person name="Mikhailova N."/>
            <person name="Cozen A.E."/>
            <person name="Fitz-Gibbon S.T."/>
            <person name="House C.H."/>
            <person name="Saltikov C."/>
            <person name="Lowe T.M."/>
            <person name="Richardson P."/>
        </authorList>
    </citation>
    <scope>NUCLEOTIDE SEQUENCE [LARGE SCALE GENOMIC DNA]</scope>
    <source>
        <strain evidence="5">ATCC 700994 / DSM 13514 / JCM 11321 / PZ6</strain>
    </source>
</reference>
<evidence type="ECO:0000313" key="4">
    <source>
        <dbReference type="EMBL" id="ABP51067.1"/>
    </source>
</evidence>
<dbReference type="NCBIfam" id="TIGR00269">
    <property type="entry name" value="TIGR00269 family protein"/>
    <property type="match status" value="1"/>
</dbReference>
<dbReference type="KEGG" id="pas:Pars_1511"/>
<dbReference type="STRING" id="340102.Pars_1511"/>
<feature type="binding site" evidence="2">
    <location>
        <position position="31"/>
    </location>
    <ligand>
        <name>Zn(2+)</name>
        <dbReference type="ChEBI" id="CHEBI:29105"/>
        <label>1</label>
    </ligand>
</feature>
<dbReference type="InterPro" id="IPR011063">
    <property type="entry name" value="TilS/TtcA_N"/>
</dbReference>
<dbReference type="InterPro" id="IPR014729">
    <property type="entry name" value="Rossmann-like_a/b/a_fold"/>
</dbReference>
<feature type="binding site" evidence="2">
    <location>
        <position position="11"/>
    </location>
    <ligand>
        <name>Zn(2+)</name>
        <dbReference type="ChEBI" id="CHEBI:29105"/>
        <label>1</label>
    </ligand>
</feature>
<dbReference type="Gene3D" id="3.40.50.620">
    <property type="entry name" value="HUPs"/>
    <property type="match status" value="1"/>
</dbReference>
<feature type="binding site" evidence="2">
    <location>
        <position position="307"/>
    </location>
    <ligand>
        <name>Zn(2+)</name>
        <dbReference type="ChEBI" id="CHEBI:29105"/>
        <label>2</label>
    </ligand>
</feature>
<feature type="binding site" evidence="2">
    <location>
        <position position="298"/>
    </location>
    <ligand>
        <name>Zn(2+)</name>
        <dbReference type="ChEBI" id="CHEBI:29105"/>
        <label>2</label>
    </ligand>
</feature>
<dbReference type="GO" id="GO:0002143">
    <property type="term" value="P:tRNA wobble position uridine thiolation"/>
    <property type="evidence" value="ECO:0007669"/>
    <property type="project" value="TreeGrafter"/>
</dbReference>
<evidence type="ECO:0000313" key="5">
    <source>
        <dbReference type="Proteomes" id="UP000001567"/>
    </source>
</evidence>
<gene>
    <name evidence="4" type="ordered locus">Pars_1511</name>
</gene>
<dbReference type="InterPro" id="IPR056369">
    <property type="entry name" value="CTU1-like_ATP-bd"/>
</dbReference>
<evidence type="ECO:0000256" key="1">
    <source>
        <dbReference type="ARBA" id="ARBA00022679"/>
    </source>
</evidence>
<keyword evidence="2" id="KW-0479">Metal-binding</keyword>
<sequence>MVCVSVLCTRCGRRPAQYFRAVSGERLCLRCLFQSVERKVLETIRRERLIVPGDYVAVAVSGGKDSLVLLHILGSFKERGLLRDVKMEAFTVNEGHPYSCFYRMSRRDYVRELAARFGIEYNVYHFKDFFGVTAQELSERLAKAGHEVHMCTIDGVLRRRLMNVVGRRRGWTKIATAHNLDDEAQTVLMNVLMGNLSRFAYYGVYEDAEEKDLIPRIKPMKYIREEEVALYAYYHGIPLMELECPYVVANPRYDLKFTLAEWEREMPSVKYNLVSFGEKLASALRGRPAAELKRCRYCGAASAREVCRVCELFEKAGLLEAYLAKASQVLSS</sequence>
<dbReference type="InterPro" id="IPR000541">
    <property type="entry name" value="Ncs6/Tuc1/Ctu1"/>
</dbReference>
<feature type="binding site" evidence="2">
    <location>
        <position position="310"/>
    </location>
    <ligand>
        <name>Zn(2+)</name>
        <dbReference type="ChEBI" id="CHEBI:29105"/>
        <label>2</label>
    </ligand>
</feature>
<accession>A4WL00</accession>
<dbReference type="PIRSF" id="PIRSF004976">
    <property type="entry name" value="ATPase_YdaO"/>
    <property type="match status" value="1"/>
</dbReference>
<dbReference type="PhylomeDB" id="A4WL00"/>
<proteinExistence type="predicted"/>
<evidence type="ECO:0000256" key="2">
    <source>
        <dbReference type="PIRSR" id="PIRSR004976-50"/>
    </source>
</evidence>